<dbReference type="InterPro" id="IPR008250">
    <property type="entry name" value="ATPase_P-typ_transduc_dom_A_sf"/>
</dbReference>
<keyword evidence="11 17" id="KW-1133">Transmembrane helix</keyword>
<dbReference type="Pfam" id="PF00122">
    <property type="entry name" value="E1-E2_ATPase"/>
    <property type="match status" value="1"/>
</dbReference>
<dbReference type="SUPFAM" id="SSF81653">
    <property type="entry name" value="Calcium ATPase, transduction domain A"/>
    <property type="match status" value="1"/>
</dbReference>
<feature type="binding site" evidence="15">
    <location>
        <position position="670"/>
    </location>
    <ligand>
        <name>ATP</name>
        <dbReference type="ChEBI" id="CHEBI:30616"/>
    </ligand>
</feature>
<organism evidence="21 22">
    <name type="scientific">Canis lupus dingo</name>
    <name type="common">dingo</name>
    <dbReference type="NCBI Taxonomy" id="286419"/>
    <lineage>
        <taxon>Eukaryota</taxon>
        <taxon>Metazoa</taxon>
        <taxon>Chordata</taxon>
        <taxon>Craniata</taxon>
        <taxon>Vertebrata</taxon>
        <taxon>Euteleostomi</taxon>
        <taxon>Mammalia</taxon>
        <taxon>Eutheria</taxon>
        <taxon>Laurasiatheria</taxon>
        <taxon>Carnivora</taxon>
        <taxon>Caniformia</taxon>
        <taxon>Canidae</taxon>
        <taxon>Canis</taxon>
    </lineage>
</organism>
<dbReference type="InterPro" id="IPR036412">
    <property type="entry name" value="HAD-like_sf"/>
</dbReference>
<keyword evidence="22" id="KW-1185">Reference proteome</keyword>
<evidence type="ECO:0000256" key="8">
    <source>
        <dbReference type="ARBA" id="ARBA00022840"/>
    </source>
</evidence>
<dbReference type="InterPro" id="IPR018303">
    <property type="entry name" value="ATPase_P-typ_P_site"/>
</dbReference>
<comment type="catalytic activity">
    <reaction evidence="13 17">
        <text>ATP + H2O + phospholipidSide 1 = ADP + phosphate + phospholipidSide 2.</text>
        <dbReference type="EC" id="7.6.2.1"/>
    </reaction>
</comment>
<dbReference type="GeneTree" id="ENSGT00940000156162"/>
<dbReference type="GO" id="GO:0140326">
    <property type="term" value="F:ATPase-coupled intramembrane lipid transporter activity"/>
    <property type="evidence" value="ECO:0007669"/>
    <property type="project" value="UniProtKB-EC"/>
</dbReference>
<dbReference type="Pfam" id="PF13246">
    <property type="entry name" value="Cation_ATPase"/>
    <property type="match status" value="1"/>
</dbReference>
<evidence type="ECO:0000256" key="15">
    <source>
        <dbReference type="PIRSR" id="PIRSR606539-2"/>
    </source>
</evidence>
<evidence type="ECO:0000256" key="17">
    <source>
        <dbReference type="RuleBase" id="RU362033"/>
    </source>
</evidence>
<evidence type="ECO:0000256" key="2">
    <source>
        <dbReference type="ARBA" id="ARBA00004141"/>
    </source>
</evidence>
<feature type="binding site" evidence="15">
    <location>
        <position position="328"/>
    </location>
    <ligand>
        <name>ATP</name>
        <dbReference type="ChEBI" id="CHEBI:30616"/>
    </ligand>
</feature>
<feature type="domain" description="P-type ATPase C-terminal" evidence="20">
    <location>
        <begin position="723"/>
        <end position="976"/>
    </location>
</feature>
<feature type="binding site" evidence="15">
    <location>
        <position position="700"/>
    </location>
    <ligand>
        <name>ATP</name>
        <dbReference type="ChEBI" id="CHEBI:30616"/>
    </ligand>
</feature>
<dbReference type="InterPro" id="IPR032630">
    <property type="entry name" value="P_typ_ATPase_c"/>
</dbReference>
<evidence type="ECO:0000256" key="1">
    <source>
        <dbReference type="ARBA" id="ARBA00001946"/>
    </source>
</evidence>
<feature type="binding site" evidence="15">
    <location>
        <position position="329"/>
    </location>
    <ligand>
        <name>ATP</name>
        <dbReference type="ChEBI" id="CHEBI:30616"/>
    </ligand>
</feature>
<proteinExistence type="inferred from homology"/>
<evidence type="ECO:0000259" key="20">
    <source>
        <dbReference type="Pfam" id="PF16212"/>
    </source>
</evidence>
<evidence type="ECO:0000313" key="22">
    <source>
        <dbReference type="Proteomes" id="UP000694391"/>
    </source>
</evidence>
<dbReference type="PANTHER" id="PTHR24092:SF57">
    <property type="entry name" value="PHOSPHOLIPID-TRANSPORTING ATPASE IF"/>
    <property type="match status" value="1"/>
</dbReference>
<dbReference type="AlphaFoldDB" id="A0A8C0JJP6"/>
<evidence type="ECO:0000256" key="10">
    <source>
        <dbReference type="ARBA" id="ARBA00022967"/>
    </source>
</evidence>
<dbReference type="InterPro" id="IPR006539">
    <property type="entry name" value="P-type_ATPase_IV"/>
</dbReference>
<evidence type="ECO:0000256" key="6">
    <source>
        <dbReference type="ARBA" id="ARBA00022723"/>
    </source>
</evidence>
<dbReference type="Gene3D" id="2.70.150.10">
    <property type="entry name" value="Calcium-transporting ATPase, cytoplasmic transduction domain A"/>
    <property type="match status" value="1"/>
</dbReference>
<dbReference type="InterPro" id="IPR059000">
    <property type="entry name" value="ATPase_P-type_domA"/>
</dbReference>
<feature type="binding site" evidence="15">
    <location>
        <position position="589"/>
    </location>
    <ligand>
        <name>ATP</name>
        <dbReference type="ChEBI" id="CHEBI:30616"/>
    </ligand>
</feature>
<comment type="similarity">
    <text evidence="4 17">Belongs to the cation transport ATPase (P-type) (TC 3.A.3) family. Type IV subfamily.</text>
</comment>
<feature type="binding site" evidence="15">
    <location>
        <position position="453"/>
    </location>
    <ligand>
        <name>ATP</name>
        <dbReference type="ChEBI" id="CHEBI:30616"/>
    </ligand>
</feature>
<feature type="binding site" evidence="15">
    <location>
        <position position="588"/>
    </location>
    <ligand>
        <name>ATP</name>
        <dbReference type="ChEBI" id="CHEBI:30616"/>
    </ligand>
</feature>
<dbReference type="GO" id="GO:0045332">
    <property type="term" value="P:phospholipid translocation"/>
    <property type="evidence" value="ECO:0007669"/>
    <property type="project" value="TreeGrafter"/>
</dbReference>
<evidence type="ECO:0000256" key="7">
    <source>
        <dbReference type="ARBA" id="ARBA00022741"/>
    </source>
</evidence>
<feature type="transmembrane region" description="Helical" evidence="17">
    <location>
        <begin position="201"/>
        <end position="223"/>
    </location>
</feature>
<reference evidence="21" key="1">
    <citation type="submission" date="2025-08" db="UniProtKB">
        <authorList>
            <consortium name="Ensembl"/>
        </authorList>
    </citation>
    <scope>IDENTIFICATION</scope>
</reference>
<dbReference type="Proteomes" id="UP000694391">
    <property type="component" value="Unplaced"/>
</dbReference>
<dbReference type="SFLD" id="SFLDF00027">
    <property type="entry name" value="p-type_atpase"/>
    <property type="match status" value="1"/>
</dbReference>
<feature type="binding site" evidence="15">
    <location>
        <position position="507"/>
    </location>
    <ligand>
        <name>ATP</name>
        <dbReference type="ChEBI" id="CHEBI:30616"/>
    </ligand>
</feature>
<evidence type="ECO:0000256" key="3">
    <source>
        <dbReference type="ARBA" id="ARBA00004308"/>
    </source>
</evidence>
<dbReference type="Gene3D" id="3.40.50.1000">
    <property type="entry name" value="HAD superfamily/HAD-like"/>
    <property type="match status" value="1"/>
</dbReference>
<dbReference type="GO" id="GO:0005783">
    <property type="term" value="C:endoplasmic reticulum"/>
    <property type="evidence" value="ECO:0007669"/>
    <property type="project" value="TreeGrafter"/>
</dbReference>
<evidence type="ECO:0000256" key="16">
    <source>
        <dbReference type="PIRSR" id="PIRSR606539-3"/>
    </source>
</evidence>
<feature type="transmembrane region" description="Helical" evidence="17">
    <location>
        <begin position="907"/>
        <end position="930"/>
    </location>
</feature>
<dbReference type="InterPro" id="IPR023214">
    <property type="entry name" value="HAD_sf"/>
</dbReference>
<evidence type="ECO:0000256" key="13">
    <source>
        <dbReference type="ARBA" id="ARBA00034036"/>
    </source>
</evidence>
<sequence>VANFYFLIIFLVQLMIDTPTSPITSGLPLFFVITVTAIKQGYEDWLRHNSDNEVNGAPVYVVRSGGLVKTRSKNIRVGDIVRIAKDEIFPADLVLLSSDRLDGSCHVTTASLDGETNLKVCTCICIMLLWVSKCFWVVVTFSFDQRRKKFVKSLKLLKIINFLKEIILFCFAGVAIYTGMETKMALNYKSKSQKRSAVEKSMNTFLIIYLIILISEAIISTILKYTWEAEEKWDEPWYNQKTEHQRNSSKVFYGILRFISDFLAFLVLYNFIIPISLYVTVEMQKFLGSFFIGWDLDLYHEESGQKAQVNTSDLNEELGQVEYVFTDKTGTLTENEMQFRECSINGIKYQEINGRLNIIFLQIKEHNLFFKAVSLCHTVQISNVQTDGIGDGPWQSNFAPSQLEYYASSPDEKALVEAAARIGIVFVGNSEETMEVKTLGKLERYKLLHILEFDSDRRRMSVIVQAPSGEKLLFAKGAESSILPKCVGGEIEKTRIHVDEFALKGLRTLCMAYKQLTSKEYEEIDRRLFEARTALQQREEKLADVFQFIEKDLILLGATAVEDRLQDRVRETIEALRMAGIKVWVLTGDKHETAVSVSLSCGHFHRTMNILELINQKSDSELFSLWIITEDHVIQHGLVVDGTSLSLALREHEKLFMEVCRNCSAVLCCRMAPLQKAKVIRLIKISPEKPITLAVGDGANDVSMIQEAHVGIGIMGKEGRQAARNSDYAIARFKFLSKLLFVHGHYYYIRIATLVQYFFYKNVCFITPQFLYQFYCLFSQQTLYDSVYLTLYNICFTSLPILIYSLLEQHIDPHVLQSKPTLYRDISKNRQLSIKTFLYWTILGFSHAFIFFFGSYFLIGKDISLLGNGQMFGNWTFGTLVFTVMVITVTVKMALETHFWTWINHLVTWGSIVFYFIFSLFYGGILWPFLGSQNMYFVFIQLLSSGSAWFAIIIMVVTCLFLDIVKKVFDRQLHPTNTEKAQVTIFYIQYLFKLKVCNSE</sequence>
<feature type="signal peptide" evidence="18">
    <location>
        <begin position="1"/>
        <end position="22"/>
    </location>
</feature>
<dbReference type="InterPro" id="IPR044492">
    <property type="entry name" value="P_typ_ATPase_HD_dom"/>
</dbReference>
<evidence type="ECO:0000259" key="19">
    <source>
        <dbReference type="Pfam" id="PF00122"/>
    </source>
</evidence>
<reference evidence="21" key="2">
    <citation type="submission" date="2025-09" db="UniProtKB">
        <authorList>
            <consortium name="Ensembl"/>
        </authorList>
    </citation>
    <scope>IDENTIFICATION</scope>
</reference>
<dbReference type="SFLD" id="SFLDG00002">
    <property type="entry name" value="C1.7:_P-type_atpase_like"/>
    <property type="match status" value="1"/>
</dbReference>
<evidence type="ECO:0000256" key="14">
    <source>
        <dbReference type="PIRSR" id="PIRSR606539-1"/>
    </source>
</evidence>
<evidence type="ECO:0000256" key="11">
    <source>
        <dbReference type="ARBA" id="ARBA00022989"/>
    </source>
</evidence>
<name>A0A8C0JJP6_CANLU</name>
<feature type="binding site" evidence="16">
    <location>
        <position position="701"/>
    </location>
    <ligand>
        <name>Mg(2+)</name>
        <dbReference type="ChEBI" id="CHEBI:18420"/>
    </ligand>
</feature>
<feature type="binding site" evidence="15">
    <location>
        <position position="327"/>
    </location>
    <ligand>
        <name>ATP</name>
        <dbReference type="ChEBI" id="CHEBI:30616"/>
    </ligand>
</feature>
<feature type="binding site" evidence="15">
    <location>
        <position position="476"/>
    </location>
    <ligand>
        <name>ATP</name>
        <dbReference type="ChEBI" id="CHEBI:30616"/>
    </ligand>
</feature>
<dbReference type="FunFam" id="3.40.50.1000:FF:000034">
    <property type="entry name" value="Phospholipid-transporting ATPase"/>
    <property type="match status" value="1"/>
</dbReference>
<dbReference type="NCBIfam" id="TIGR01652">
    <property type="entry name" value="ATPase-Plipid"/>
    <property type="match status" value="1"/>
</dbReference>
<feature type="chain" id="PRO_5034079677" description="Phospholipid-transporting ATPase" evidence="18">
    <location>
        <begin position="23"/>
        <end position="1000"/>
    </location>
</feature>
<feature type="domain" description="P-type ATPase A" evidence="19">
    <location>
        <begin position="58"/>
        <end position="116"/>
    </location>
</feature>
<keyword evidence="8 15" id="KW-0067">ATP-binding</keyword>
<keyword evidence="10 17" id="KW-1278">Translocase</keyword>
<gene>
    <name evidence="21" type="primary">ATP11B</name>
</gene>
<dbReference type="GO" id="GO:0005886">
    <property type="term" value="C:plasma membrane"/>
    <property type="evidence" value="ECO:0007669"/>
    <property type="project" value="TreeGrafter"/>
</dbReference>
<dbReference type="SFLD" id="SFLDS00003">
    <property type="entry name" value="Haloacid_Dehalogenase"/>
    <property type="match status" value="1"/>
</dbReference>
<keyword evidence="5 17" id="KW-0812">Transmembrane</keyword>
<dbReference type="PROSITE" id="PS00154">
    <property type="entry name" value="ATPASE_E1_E2"/>
    <property type="match status" value="1"/>
</dbReference>
<evidence type="ECO:0000256" key="5">
    <source>
        <dbReference type="ARBA" id="ARBA00022692"/>
    </source>
</evidence>
<feature type="binding site" evidence="16">
    <location>
        <position position="327"/>
    </location>
    <ligand>
        <name>Mg(2+)</name>
        <dbReference type="ChEBI" id="CHEBI:18420"/>
    </ligand>
</feature>
<keyword evidence="9 16" id="KW-0460">Magnesium</keyword>
<dbReference type="SUPFAM" id="SSF56784">
    <property type="entry name" value="HAD-like"/>
    <property type="match status" value="1"/>
</dbReference>
<feature type="transmembrane region" description="Helical" evidence="17">
    <location>
        <begin position="159"/>
        <end position="180"/>
    </location>
</feature>
<dbReference type="Ensembl" id="ENSCAFT00020001268.1">
    <property type="protein sequence ID" value="ENSCAFP00020001071.1"/>
    <property type="gene ID" value="ENSCAFG00020000213.1"/>
</dbReference>
<comment type="subcellular location">
    <subcellularLocation>
        <location evidence="3">Endomembrane system</location>
    </subcellularLocation>
    <subcellularLocation>
        <location evidence="2 17">Membrane</location>
        <topology evidence="2 17">Multi-pass membrane protein</topology>
    </subcellularLocation>
</comment>
<evidence type="ECO:0000256" key="4">
    <source>
        <dbReference type="ARBA" id="ARBA00008109"/>
    </source>
</evidence>
<feature type="transmembrane region" description="Helical" evidence="17">
    <location>
        <begin position="262"/>
        <end position="281"/>
    </location>
</feature>
<feature type="binding site" evidence="16">
    <location>
        <position position="697"/>
    </location>
    <ligand>
        <name>Mg(2+)</name>
        <dbReference type="ChEBI" id="CHEBI:18420"/>
    </ligand>
</feature>
<dbReference type="PRINTS" id="PR00119">
    <property type="entry name" value="CATATPASE"/>
</dbReference>
<dbReference type="SUPFAM" id="SSF81660">
    <property type="entry name" value="Metal cation-transporting ATPase, ATP-binding domain N"/>
    <property type="match status" value="1"/>
</dbReference>
<dbReference type="Gene3D" id="3.40.1110.10">
    <property type="entry name" value="Calcium-transporting ATPase, cytoplasmic domain N"/>
    <property type="match status" value="1"/>
</dbReference>
<keyword evidence="18" id="KW-0732">Signal</keyword>
<dbReference type="CDD" id="cd02073">
    <property type="entry name" value="P-type_ATPase_APLT_Dnf-like"/>
    <property type="match status" value="1"/>
</dbReference>
<dbReference type="PANTHER" id="PTHR24092">
    <property type="entry name" value="PROBABLE PHOSPHOLIPID-TRANSPORTING ATPASE"/>
    <property type="match status" value="1"/>
</dbReference>
<feature type="active site" description="4-aspartylphosphate intermediate" evidence="14">
    <location>
        <position position="327"/>
    </location>
</feature>
<feature type="transmembrane region" description="Helical" evidence="17">
    <location>
        <begin position="936"/>
        <end position="962"/>
    </location>
</feature>
<feature type="binding site" evidence="15">
    <location>
        <position position="587"/>
    </location>
    <ligand>
        <name>ATP</name>
        <dbReference type="ChEBI" id="CHEBI:30616"/>
    </ligand>
</feature>
<dbReference type="GO" id="GO:0055037">
    <property type="term" value="C:recycling endosome"/>
    <property type="evidence" value="ECO:0007669"/>
    <property type="project" value="TreeGrafter"/>
</dbReference>
<dbReference type="Pfam" id="PF16212">
    <property type="entry name" value="PhoLip_ATPase_C"/>
    <property type="match status" value="1"/>
</dbReference>
<evidence type="ECO:0000256" key="18">
    <source>
        <dbReference type="SAM" id="SignalP"/>
    </source>
</evidence>
<feature type="binding site" evidence="15">
    <location>
        <position position="676"/>
    </location>
    <ligand>
        <name>ATP</name>
        <dbReference type="ChEBI" id="CHEBI:30616"/>
    </ligand>
</feature>
<feature type="binding site" evidence="16">
    <location>
        <position position="329"/>
    </location>
    <ligand>
        <name>Mg(2+)</name>
        <dbReference type="ChEBI" id="CHEBI:18420"/>
    </ligand>
</feature>
<dbReference type="GO" id="GO:0005524">
    <property type="term" value="F:ATP binding"/>
    <property type="evidence" value="ECO:0007669"/>
    <property type="project" value="UniProtKB-UniRule"/>
</dbReference>
<keyword evidence="12 17" id="KW-0472">Membrane</keyword>
<dbReference type="InterPro" id="IPR023298">
    <property type="entry name" value="ATPase_P-typ_TM_dom_sf"/>
</dbReference>
<comment type="cofactor">
    <cofactor evidence="1 16">
        <name>Mg(2+)</name>
        <dbReference type="ChEBI" id="CHEBI:18420"/>
    </cofactor>
</comment>
<dbReference type="FunFam" id="3.40.1110.10:FF:000019">
    <property type="entry name" value="Phospholipid-transporting ATPase"/>
    <property type="match status" value="1"/>
</dbReference>
<dbReference type="GO" id="GO:0000287">
    <property type="term" value="F:magnesium ion binding"/>
    <property type="evidence" value="ECO:0007669"/>
    <property type="project" value="UniProtKB-UniRule"/>
</dbReference>
<dbReference type="NCBIfam" id="TIGR01494">
    <property type="entry name" value="ATPase_P-type"/>
    <property type="match status" value="3"/>
</dbReference>
<feature type="transmembrane region" description="Helical" evidence="17">
    <location>
        <begin position="871"/>
        <end position="895"/>
    </location>
</feature>
<feature type="transmembrane region" description="Helical" evidence="17">
    <location>
        <begin position="120"/>
        <end position="139"/>
    </location>
</feature>
<evidence type="ECO:0000313" key="21">
    <source>
        <dbReference type="Ensembl" id="ENSCAFP00020001071.1"/>
    </source>
</evidence>
<accession>A0A8C0JJP6</accession>
<feature type="transmembrane region" description="Helical" evidence="17">
    <location>
        <begin position="787"/>
        <end position="807"/>
    </location>
</feature>
<dbReference type="EC" id="7.6.2.1" evidence="17"/>
<feature type="binding site" evidence="15">
    <location>
        <position position="701"/>
    </location>
    <ligand>
        <name>ATP</name>
        <dbReference type="ChEBI" id="CHEBI:30616"/>
    </ligand>
</feature>
<evidence type="ECO:0000256" key="9">
    <source>
        <dbReference type="ARBA" id="ARBA00022842"/>
    </source>
</evidence>
<dbReference type="GO" id="GO:0016887">
    <property type="term" value="F:ATP hydrolysis activity"/>
    <property type="evidence" value="ECO:0007669"/>
    <property type="project" value="InterPro"/>
</dbReference>
<protein>
    <recommendedName>
        <fullName evidence="17">Phospholipid-transporting ATPase</fullName>
        <ecNumber evidence="17">7.6.2.1</ecNumber>
    </recommendedName>
</protein>
<dbReference type="SUPFAM" id="SSF81665">
    <property type="entry name" value="Calcium ATPase, transmembrane domain M"/>
    <property type="match status" value="1"/>
</dbReference>
<keyword evidence="6 16" id="KW-0479">Metal-binding</keyword>
<evidence type="ECO:0000256" key="12">
    <source>
        <dbReference type="ARBA" id="ARBA00023136"/>
    </source>
</evidence>
<dbReference type="InterPro" id="IPR001757">
    <property type="entry name" value="P_typ_ATPase"/>
</dbReference>
<feature type="binding site" evidence="15">
    <location>
        <position position="412"/>
    </location>
    <ligand>
        <name>ATP</name>
        <dbReference type="ChEBI" id="CHEBI:30616"/>
    </ligand>
</feature>
<dbReference type="InterPro" id="IPR023299">
    <property type="entry name" value="ATPase_P-typ_cyto_dom_N"/>
</dbReference>
<feature type="transmembrane region" description="Helical" evidence="17">
    <location>
        <begin position="837"/>
        <end position="859"/>
    </location>
</feature>
<keyword evidence="7 15" id="KW-0547">Nucleotide-binding</keyword>